<keyword evidence="2" id="KW-1185">Reference proteome</keyword>
<dbReference type="RefSeq" id="WP_173830501.1">
    <property type="nucleotide sequence ID" value="NZ_JAAITQ010000150.1"/>
</dbReference>
<accession>A0ABX2GKS4</accession>
<proteinExistence type="predicted"/>
<protein>
    <submittedName>
        <fullName evidence="1">Uncharacterized protein</fullName>
    </submittedName>
</protein>
<name>A0ABX2GKS4_9FIRM</name>
<comment type="caution">
    <text evidence="1">The sequence shown here is derived from an EMBL/GenBank/DDBJ whole genome shotgun (WGS) entry which is preliminary data.</text>
</comment>
<gene>
    <name evidence="1" type="ORF">G5B05_18075</name>
</gene>
<evidence type="ECO:0000313" key="1">
    <source>
        <dbReference type="EMBL" id="NSE18228.1"/>
    </source>
</evidence>
<dbReference type="Proteomes" id="UP000768180">
    <property type="component" value="Unassembled WGS sequence"/>
</dbReference>
<dbReference type="EMBL" id="JAAITQ010000150">
    <property type="protein sequence ID" value="NSE18228.1"/>
    <property type="molecule type" value="Genomic_DNA"/>
</dbReference>
<reference evidence="1 2" key="1">
    <citation type="journal article" date="2020" name="Cell Host Microbe">
        <title>Functional and Genomic Variation between Human-Derived Isolates of Lachnospiraceae Reveals Inter- and Intra-Species Diversity.</title>
        <authorList>
            <person name="Sorbara M.T."/>
            <person name="Littmann E.R."/>
            <person name="Fontana E."/>
            <person name="Moody T.U."/>
            <person name="Kohout C.E."/>
            <person name="Gjonbalaj M."/>
            <person name="Eaton V."/>
            <person name="Seok R."/>
            <person name="Leiner I.M."/>
            <person name="Pamer E.G."/>
        </authorList>
    </citation>
    <scope>NUCLEOTIDE SEQUENCE [LARGE SCALE GENOMIC DNA]</scope>
    <source>
        <strain evidence="1 2">MSK.14.54</strain>
    </source>
</reference>
<organism evidence="1 2">
    <name type="scientific">Fusicatenibacter saccharivorans</name>
    <dbReference type="NCBI Taxonomy" id="1150298"/>
    <lineage>
        <taxon>Bacteria</taxon>
        <taxon>Bacillati</taxon>
        <taxon>Bacillota</taxon>
        <taxon>Clostridia</taxon>
        <taxon>Lachnospirales</taxon>
        <taxon>Lachnospiraceae</taxon>
        <taxon>Fusicatenibacter</taxon>
    </lineage>
</organism>
<evidence type="ECO:0000313" key="2">
    <source>
        <dbReference type="Proteomes" id="UP000768180"/>
    </source>
</evidence>
<sequence length="61" mass="7029">MRKPVQELMECYQDQKLDITDKFVDGVCYTKIEGKDKTLYLTVKYDNGYAANSGSSDHAFR</sequence>